<dbReference type="Gene3D" id="1.10.10.10">
    <property type="entry name" value="Winged helix-like DNA-binding domain superfamily/Winged helix DNA-binding domain"/>
    <property type="match status" value="1"/>
</dbReference>
<dbReference type="SUPFAM" id="SSF46785">
    <property type="entry name" value="Winged helix' DNA-binding domain"/>
    <property type="match status" value="1"/>
</dbReference>
<dbReference type="InterPro" id="IPR036390">
    <property type="entry name" value="WH_DNA-bd_sf"/>
</dbReference>
<evidence type="ECO:0000256" key="3">
    <source>
        <dbReference type="ARBA" id="ARBA00023125"/>
    </source>
</evidence>
<comment type="caution">
    <text evidence="6">The sequence shown here is derived from an EMBL/GenBank/DDBJ whole genome shotgun (WGS) entry which is preliminary data.</text>
</comment>
<organism evidence="6 7">
    <name type="scientific">Rhodophyticola porphyridii</name>
    <dbReference type="NCBI Taxonomy" id="1852017"/>
    <lineage>
        <taxon>Bacteria</taxon>
        <taxon>Pseudomonadati</taxon>
        <taxon>Pseudomonadota</taxon>
        <taxon>Alphaproteobacteria</taxon>
        <taxon>Rhodobacterales</taxon>
        <taxon>Roseobacteraceae</taxon>
        <taxon>Rhodophyticola</taxon>
    </lineage>
</organism>
<dbReference type="Gene3D" id="3.40.190.290">
    <property type="match status" value="1"/>
</dbReference>
<dbReference type="RefSeq" id="WP_121897382.1">
    <property type="nucleotide sequence ID" value="NZ_RCNT01000003.1"/>
</dbReference>
<dbReference type="PRINTS" id="PR00039">
    <property type="entry name" value="HTHLYSR"/>
</dbReference>
<evidence type="ECO:0000256" key="2">
    <source>
        <dbReference type="ARBA" id="ARBA00023015"/>
    </source>
</evidence>
<dbReference type="PANTHER" id="PTHR30537:SF3">
    <property type="entry name" value="TRANSCRIPTIONAL REGULATORY PROTEIN"/>
    <property type="match status" value="1"/>
</dbReference>
<dbReference type="EMBL" id="RCNT01000003">
    <property type="protein sequence ID" value="RMA42597.1"/>
    <property type="molecule type" value="Genomic_DNA"/>
</dbReference>
<dbReference type="Proteomes" id="UP000281343">
    <property type="component" value="Unassembled WGS sequence"/>
</dbReference>
<keyword evidence="4" id="KW-0804">Transcription</keyword>
<accession>A0A3L9Y690</accession>
<sequence length="298" mass="32499">MAVPLQDLDWSLIRAFLAVAQTGSHSGAARSLGVSQPTLGRQIRALERALGGILFERHAKGFALTPFGQALIPAATEMATAVGRFGMIASGHDGALAGSVRITASAFVSCYLLPPILTALNRAHPEITIELTPSDRTENLLFHEADIAIRMYRPKQLDMITRHLGDLPLGLYAHESYLARNGKPKVFDDILTHTVLGYDRDDRILRGFRNAGLAVDRSFFALLCDDQITYWQLVLAGFGIGIGQQAVAERSPGVLRILPEARLPALPVWLTCHEALRHTPRVARVWDGLSKGLARVVS</sequence>
<dbReference type="Pfam" id="PF00126">
    <property type="entry name" value="HTH_1"/>
    <property type="match status" value="1"/>
</dbReference>
<evidence type="ECO:0000313" key="6">
    <source>
        <dbReference type="EMBL" id="RMA42597.1"/>
    </source>
</evidence>
<keyword evidence="7" id="KW-1185">Reference proteome</keyword>
<name>A0A3L9Y690_9RHOB</name>
<dbReference type="AlphaFoldDB" id="A0A3L9Y690"/>
<reference evidence="6 7" key="1">
    <citation type="submission" date="2018-10" db="EMBL/GenBank/DDBJ databases">
        <authorList>
            <person name="Jung H.S."/>
            <person name="Jeon C.O."/>
        </authorList>
    </citation>
    <scope>NUCLEOTIDE SEQUENCE [LARGE SCALE GENOMIC DNA]</scope>
    <source>
        <strain evidence="6 7">MA-7-27</strain>
    </source>
</reference>
<dbReference type="Pfam" id="PF03466">
    <property type="entry name" value="LysR_substrate"/>
    <property type="match status" value="1"/>
</dbReference>
<dbReference type="GO" id="GO:0003700">
    <property type="term" value="F:DNA-binding transcription factor activity"/>
    <property type="evidence" value="ECO:0007669"/>
    <property type="project" value="InterPro"/>
</dbReference>
<feature type="domain" description="HTH lysR-type" evidence="5">
    <location>
        <begin position="8"/>
        <end position="65"/>
    </location>
</feature>
<dbReference type="GO" id="GO:0006351">
    <property type="term" value="P:DNA-templated transcription"/>
    <property type="evidence" value="ECO:0007669"/>
    <property type="project" value="TreeGrafter"/>
</dbReference>
<dbReference type="GO" id="GO:0043565">
    <property type="term" value="F:sequence-specific DNA binding"/>
    <property type="evidence" value="ECO:0007669"/>
    <property type="project" value="TreeGrafter"/>
</dbReference>
<dbReference type="InterPro" id="IPR000847">
    <property type="entry name" value="LysR_HTH_N"/>
</dbReference>
<comment type="similarity">
    <text evidence="1">Belongs to the LysR transcriptional regulatory family.</text>
</comment>
<dbReference type="OrthoDB" id="9798121at2"/>
<dbReference type="PANTHER" id="PTHR30537">
    <property type="entry name" value="HTH-TYPE TRANSCRIPTIONAL REGULATOR"/>
    <property type="match status" value="1"/>
</dbReference>
<dbReference type="InterPro" id="IPR058163">
    <property type="entry name" value="LysR-type_TF_proteobact-type"/>
</dbReference>
<proteinExistence type="inferred from homology"/>
<dbReference type="SUPFAM" id="SSF53850">
    <property type="entry name" value="Periplasmic binding protein-like II"/>
    <property type="match status" value="1"/>
</dbReference>
<dbReference type="PROSITE" id="PS50931">
    <property type="entry name" value="HTH_LYSR"/>
    <property type="match status" value="1"/>
</dbReference>
<dbReference type="InterPro" id="IPR005119">
    <property type="entry name" value="LysR_subst-bd"/>
</dbReference>
<evidence type="ECO:0000313" key="7">
    <source>
        <dbReference type="Proteomes" id="UP000281343"/>
    </source>
</evidence>
<protein>
    <submittedName>
        <fullName evidence="6">LysR family transcriptional regulator</fullName>
    </submittedName>
</protein>
<evidence type="ECO:0000256" key="4">
    <source>
        <dbReference type="ARBA" id="ARBA00023163"/>
    </source>
</evidence>
<gene>
    <name evidence="6" type="ORF">D9R08_07285</name>
</gene>
<evidence type="ECO:0000259" key="5">
    <source>
        <dbReference type="PROSITE" id="PS50931"/>
    </source>
</evidence>
<evidence type="ECO:0000256" key="1">
    <source>
        <dbReference type="ARBA" id="ARBA00009437"/>
    </source>
</evidence>
<dbReference type="InterPro" id="IPR036388">
    <property type="entry name" value="WH-like_DNA-bd_sf"/>
</dbReference>
<keyword evidence="2" id="KW-0805">Transcription regulation</keyword>
<keyword evidence="3" id="KW-0238">DNA-binding</keyword>